<gene>
    <name evidence="2" type="ORF">GOBAR_AA31385</name>
</gene>
<proteinExistence type="predicted"/>
<accession>A0A2P5WDY3</accession>
<dbReference type="EMBL" id="KZ667994">
    <property type="protein sequence ID" value="PPR89300.1"/>
    <property type="molecule type" value="Genomic_DNA"/>
</dbReference>
<protein>
    <submittedName>
        <fullName evidence="2">Uncharacterized protein</fullName>
    </submittedName>
</protein>
<evidence type="ECO:0000313" key="3">
    <source>
        <dbReference type="Proteomes" id="UP000239757"/>
    </source>
</evidence>
<dbReference type="Proteomes" id="UP000239757">
    <property type="component" value="Unassembled WGS sequence"/>
</dbReference>
<reference evidence="2 3" key="1">
    <citation type="submission" date="2015-01" db="EMBL/GenBank/DDBJ databases">
        <title>Genome of allotetraploid Gossypium barbadense reveals genomic plasticity and fiber elongation in cotton evolution.</title>
        <authorList>
            <person name="Chen X."/>
            <person name="Liu X."/>
            <person name="Zhao B."/>
            <person name="Zheng H."/>
            <person name="Hu Y."/>
            <person name="Lu G."/>
            <person name="Yang C."/>
            <person name="Chen J."/>
            <person name="Shan C."/>
            <person name="Zhang L."/>
            <person name="Zhou Y."/>
            <person name="Wang L."/>
            <person name="Guo W."/>
            <person name="Bai Y."/>
            <person name="Ruan J."/>
            <person name="Shangguan X."/>
            <person name="Mao Y."/>
            <person name="Jiang J."/>
            <person name="Zhu Y."/>
            <person name="Lei J."/>
            <person name="Kang H."/>
            <person name="Chen S."/>
            <person name="He X."/>
            <person name="Wang R."/>
            <person name="Wang Y."/>
            <person name="Chen J."/>
            <person name="Wang L."/>
            <person name="Yu S."/>
            <person name="Wang B."/>
            <person name="Wei J."/>
            <person name="Song S."/>
            <person name="Lu X."/>
            <person name="Gao Z."/>
            <person name="Gu W."/>
            <person name="Deng X."/>
            <person name="Ma D."/>
            <person name="Wang S."/>
            <person name="Liang W."/>
            <person name="Fang L."/>
            <person name="Cai C."/>
            <person name="Zhu X."/>
            <person name="Zhou B."/>
            <person name="Zhang Y."/>
            <person name="Chen Z."/>
            <person name="Xu S."/>
            <person name="Zhu R."/>
            <person name="Wang S."/>
            <person name="Zhang T."/>
            <person name="Zhao G."/>
        </authorList>
    </citation>
    <scope>NUCLEOTIDE SEQUENCE [LARGE SCALE GENOMIC DNA]</scope>
    <source>
        <strain evidence="3">cv. Xinhai21</strain>
        <tissue evidence="2">Leaf</tissue>
    </source>
</reference>
<dbReference type="AlphaFoldDB" id="A0A2P5WDY3"/>
<organism evidence="2 3">
    <name type="scientific">Gossypium barbadense</name>
    <name type="common">Sea Island cotton</name>
    <name type="synonym">Hibiscus barbadensis</name>
    <dbReference type="NCBI Taxonomy" id="3634"/>
    <lineage>
        <taxon>Eukaryota</taxon>
        <taxon>Viridiplantae</taxon>
        <taxon>Streptophyta</taxon>
        <taxon>Embryophyta</taxon>
        <taxon>Tracheophyta</taxon>
        <taxon>Spermatophyta</taxon>
        <taxon>Magnoliopsida</taxon>
        <taxon>eudicotyledons</taxon>
        <taxon>Gunneridae</taxon>
        <taxon>Pentapetalae</taxon>
        <taxon>rosids</taxon>
        <taxon>malvids</taxon>
        <taxon>Malvales</taxon>
        <taxon>Malvaceae</taxon>
        <taxon>Malvoideae</taxon>
        <taxon>Gossypium</taxon>
    </lineage>
</organism>
<feature type="region of interest" description="Disordered" evidence="1">
    <location>
        <begin position="1"/>
        <end position="23"/>
    </location>
</feature>
<feature type="compositionally biased region" description="Basic residues" evidence="1">
    <location>
        <begin position="1"/>
        <end position="10"/>
    </location>
</feature>
<name>A0A2P5WDY3_GOSBA</name>
<sequence>MGKKGRRRTTGNREAGSGARPVVKGDAVGLGQGWPGLWGVEVVGVRMVVENDWLGLEGRVRWRARVGPHGWACMASVQPVCV</sequence>
<evidence type="ECO:0000256" key="1">
    <source>
        <dbReference type="SAM" id="MobiDB-lite"/>
    </source>
</evidence>
<evidence type="ECO:0000313" key="2">
    <source>
        <dbReference type="EMBL" id="PPR89300.1"/>
    </source>
</evidence>